<keyword evidence="5" id="KW-1185">Reference proteome</keyword>
<accession>A0A7W9KB07</accession>
<feature type="region of interest" description="Disordered" evidence="2">
    <location>
        <begin position="1"/>
        <end position="65"/>
    </location>
</feature>
<evidence type="ECO:0000256" key="2">
    <source>
        <dbReference type="SAM" id="MobiDB-lite"/>
    </source>
</evidence>
<comment type="similarity">
    <text evidence="1">Belongs to the UPF0337 (CsbD) family.</text>
</comment>
<gene>
    <name evidence="4" type="ORF">BJ998_000488</name>
</gene>
<evidence type="ECO:0000259" key="3">
    <source>
        <dbReference type="Pfam" id="PF05532"/>
    </source>
</evidence>
<evidence type="ECO:0000313" key="5">
    <source>
        <dbReference type="Proteomes" id="UP000585638"/>
    </source>
</evidence>
<evidence type="ECO:0000313" key="4">
    <source>
        <dbReference type="EMBL" id="MBB5889292.1"/>
    </source>
</evidence>
<evidence type="ECO:0000256" key="1">
    <source>
        <dbReference type="ARBA" id="ARBA00009129"/>
    </source>
</evidence>
<dbReference type="InterPro" id="IPR036629">
    <property type="entry name" value="YjbJ_sf"/>
</dbReference>
<dbReference type="Pfam" id="PF05532">
    <property type="entry name" value="CsbD"/>
    <property type="match status" value="1"/>
</dbReference>
<feature type="compositionally biased region" description="Basic and acidic residues" evidence="2">
    <location>
        <begin position="47"/>
        <end position="65"/>
    </location>
</feature>
<name>A0A7W9KB07_9PSEU</name>
<dbReference type="Gene3D" id="1.10.1470.10">
    <property type="entry name" value="YjbJ"/>
    <property type="match status" value="1"/>
</dbReference>
<feature type="compositionally biased region" description="Basic and acidic residues" evidence="2">
    <location>
        <begin position="1"/>
        <end position="22"/>
    </location>
</feature>
<proteinExistence type="inferred from homology"/>
<feature type="domain" description="CsbD-like" evidence="3">
    <location>
        <begin position="6"/>
        <end position="57"/>
    </location>
</feature>
<dbReference type="InterPro" id="IPR008462">
    <property type="entry name" value="CsbD"/>
</dbReference>
<dbReference type="SUPFAM" id="SSF69047">
    <property type="entry name" value="Hypothetical protein YjbJ"/>
    <property type="match status" value="1"/>
</dbReference>
<comment type="caution">
    <text evidence="4">The sequence shown here is derived from an EMBL/GenBank/DDBJ whole genome shotgun (WGS) entry which is preliminary data.</text>
</comment>
<dbReference type="AlphaFoldDB" id="A0A7W9KB07"/>
<reference evidence="4 5" key="1">
    <citation type="submission" date="2020-08" db="EMBL/GenBank/DDBJ databases">
        <title>Sequencing the genomes of 1000 actinobacteria strains.</title>
        <authorList>
            <person name="Klenk H.-P."/>
        </authorList>
    </citation>
    <scope>NUCLEOTIDE SEQUENCE [LARGE SCALE GENOMIC DNA]</scope>
    <source>
        <strain evidence="4 5">DSM 43851</strain>
    </source>
</reference>
<organism evidence="4 5">
    <name type="scientific">Kutzneria kofuensis</name>
    <dbReference type="NCBI Taxonomy" id="103725"/>
    <lineage>
        <taxon>Bacteria</taxon>
        <taxon>Bacillati</taxon>
        <taxon>Actinomycetota</taxon>
        <taxon>Actinomycetes</taxon>
        <taxon>Pseudonocardiales</taxon>
        <taxon>Pseudonocardiaceae</taxon>
        <taxon>Kutzneria</taxon>
    </lineage>
</organism>
<dbReference type="Proteomes" id="UP000585638">
    <property type="component" value="Unassembled WGS sequence"/>
</dbReference>
<dbReference type="RefSeq" id="WP_184858079.1">
    <property type="nucleotide sequence ID" value="NZ_BAAAWY010000037.1"/>
</dbReference>
<sequence length="65" mass="6905">MSTERKFEGKADEVKGKLKEGVGDATGNEQWQAEGRADQAKGGLKQAGEKVKDAAEKVKDALTGK</sequence>
<dbReference type="EMBL" id="JACHIR010000001">
    <property type="protein sequence ID" value="MBB5889292.1"/>
    <property type="molecule type" value="Genomic_DNA"/>
</dbReference>
<protein>
    <submittedName>
        <fullName evidence="4">Uncharacterized protein YjbJ (UPF0337 family)</fullName>
    </submittedName>
</protein>